<gene>
    <name evidence="2" type="ORF">CYCCA115_LOCUS20062</name>
</gene>
<dbReference type="Proteomes" id="UP001295423">
    <property type="component" value="Unassembled WGS sequence"/>
</dbReference>
<protein>
    <submittedName>
        <fullName evidence="2">Uncharacterized protein</fullName>
    </submittedName>
</protein>
<keyword evidence="3" id="KW-1185">Reference proteome</keyword>
<feature type="region of interest" description="Disordered" evidence="1">
    <location>
        <begin position="272"/>
        <end position="336"/>
    </location>
</feature>
<evidence type="ECO:0000313" key="3">
    <source>
        <dbReference type="Proteomes" id="UP001295423"/>
    </source>
</evidence>
<dbReference type="AlphaFoldDB" id="A0AAD2G579"/>
<name>A0AAD2G579_9STRA</name>
<feature type="region of interest" description="Disordered" evidence="1">
    <location>
        <begin position="206"/>
        <end position="247"/>
    </location>
</feature>
<feature type="compositionally biased region" description="Polar residues" evidence="1">
    <location>
        <begin position="238"/>
        <end position="247"/>
    </location>
</feature>
<comment type="caution">
    <text evidence="2">The sequence shown here is derived from an EMBL/GenBank/DDBJ whole genome shotgun (WGS) entry which is preliminary data.</text>
</comment>
<accession>A0AAD2G579</accession>
<feature type="compositionally biased region" description="Basic residues" evidence="1">
    <location>
        <begin position="219"/>
        <end position="230"/>
    </location>
</feature>
<sequence>MMLRQQLLKYQHQQRLLFSTTAKRRRKKPKLPSTTKDRLRRVAPPGNRIQKENRIDSELVTERLQTRLDWVRSNIESLWKDPNAASRPDRYEISMDGNWWKWNLLLALTPGMLIAAYCEFVAKPTMLEQRKVEGSSGLPQPNSSSFLEDLYDGLMHYLYGMEPTNNNQIQSETPTNNTISGDSMQRDDLQQLQALKDQIKDLEDRMNAADISTSPRPGVRQRRHQRNNVHKPKEEPPSDNSADKSSPSMAGWILQTMTESLGMIQETANTVLFPSPDTQGKDKEDASNANTDNATASITGDEEDDDAANLSNEEQLSSSQYENKKKQDGGVTIDEFENSSRRRWWQLWK</sequence>
<evidence type="ECO:0000256" key="1">
    <source>
        <dbReference type="SAM" id="MobiDB-lite"/>
    </source>
</evidence>
<feature type="compositionally biased region" description="Low complexity" evidence="1">
    <location>
        <begin position="287"/>
        <end position="297"/>
    </location>
</feature>
<evidence type="ECO:0000313" key="2">
    <source>
        <dbReference type="EMBL" id="CAJ1963225.1"/>
    </source>
</evidence>
<proteinExistence type="predicted"/>
<dbReference type="EMBL" id="CAKOGP040002136">
    <property type="protein sequence ID" value="CAJ1963225.1"/>
    <property type="molecule type" value="Genomic_DNA"/>
</dbReference>
<feature type="compositionally biased region" description="Polar residues" evidence="1">
    <location>
        <begin position="309"/>
        <end position="321"/>
    </location>
</feature>
<reference evidence="2" key="1">
    <citation type="submission" date="2023-08" db="EMBL/GenBank/DDBJ databases">
        <authorList>
            <person name="Audoor S."/>
            <person name="Bilcke G."/>
        </authorList>
    </citation>
    <scope>NUCLEOTIDE SEQUENCE</scope>
</reference>
<organism evidence="2 3">
    <name type="scientific">Cylindrotheca closterium</name>
    <dbReference type="NCBI Taxonomy" id="2856"/>
    <lineage>
        <taxon>Eukaryota</taxon>
        <taxon>Sar</taxon>
        <taxon>Stramenopiles</taxon>
        <taxon>Ochrophyta</taxon>
        <taxon>Bacillariophyta</taxon>
        <taxon>Bacillariophyceae</taxon>
        <taxon>Bacillariophycidae</taxon>
        <taxon>Bacillariales</taxon>
        <taxon>Bacillariaceae</taxon>
        <taxon>Cylindrotheca</taxon>
    </lineage>
</organism>